<organism evidence="2 3">
    <name type="scientific">Fonsecaea nubica</name>
    <dbReference type="NCBI Taxonomy" id="856822"/>
    <lineage>
        <taxon>Eukaryota</taxon>
        <taxon>Fungi</taxon>
        <taxon>Dikarya</taxon>
        <taxon>Ascomycota</taxon>
        <taxon>Pezizomycotina</taxon>
        <taxon>Eurotiomycetes</taxon>
        <taxon>Chaetothyriomycetidae</taxon>
        <taxon>Chaetothyriales</taxon>
        <taxon>Herpotrichiellaceae</taxon>
        <taxon>Fonsecaea</taxon>
    </lineage>
</organism>
<keyword evidence="3" id="KW-1185">Reference proteome</keyword>
<dbReference type="NCBIfam" id="NF040521">
    <property type="entry name" value="C45_proenzyme"/>
    <property type="match status" value="1"/>
</dbReference>
<comment type="caution">
    <text evidence="2">The sequence shown here is derived from an EMBL/GenBank/DDBJ whole genome shotgun (WGS) entry which is preliminary data.</text>
</comment>
<dbReference type="GeneID" id="34590625"/>
<evidence type="ECO:0000313" key="2">
    <source>
        <dbReference type="EMBL" id="OAL33526.1"/>
    </source>
</evidence>
<dbReference type="AlphaFoldDB" id="A0A178CVP6"/>
<dbReference type="PANTHER" id="PTHR34180:SF1">
    <property type="entry name" value="BETA-ALANYL-DOPAMINE_CARCININE HYDROLASE"/>
    <property type="match status" value="1"/>
</dbReference>
<dbReference type="Gene3D" id="1.10.10.2120">
    <property type="match status" value="1"/>
</dbReference>
<evidence type="ECO:0000313" key="3">
    <source>
        <dbReference type="Proteomes" id="UP000185904"/>
    </source>
</evidence>
<feature type="domain" description="Peptidase C45 hydrolase" evidence="1">
    <location>
        <begin position="110"/>
        <end position="332"/>
    </location>
</feature>
<dbReference type="EMBL" id="LVCJ01000049">
    <property type="protein sequence ID" value="OAL33526.1"/>
    <property type="molecule type" value="Genomic_DNA"/>
</dbReference>
<protein>
    <recommendedName>
        <fullName evidence="1">Peptidase C45 hydrolase domain-containing protein</fullName>
    </recommendedName>
</protein>
<accession>A0A178CVP6</accession>
<dbReference type="Gene3D" id="3.60.60.10">
    <property type="entry name" value="Penicillin V Acylase, Chain A"/>
    <property type="match status" value="1"/>
</dbReference>
<dbReference type="InterPro" id="IPR047794">
    <property type="entry name" value="C45_proenzyme-like"/>
</dbReference>
<dbReference type="InterPro" id="IPR005079">
    <property type="entry name" value="Peptidase_C45_hydrolase"/>
</dbReference>
<dbReference type="OrthoDB" id="189997at2759"/>
<proteinExistence type="predicted"/>
<dbReference type="RefSeq" id="XP_022498538.1">
    <property type="nucleotide sequence ID" value="XM_022645499.1"/>
</dbReference>
<dbReference type="Pfam" id="PF03417">
    <property type="entry name" value="AAT"/>
    <property type="match status" value="1"/>
</dbReference>
<reference evidence="2 3" key="1">
    <citation type="submission" date="2016-03" db="EMBL/GenBank/DDBJ databases">
        <title>The draft genome sequence of Fonsecaea nubica causative agent of cutaneous subcutaneous infection in human host.</title>
        <authorList>
            <person name="Costa F."/>
            <person name="Sybren D.H."/>
            <person name="Raittz R.T."/>
            <person name="Weiss V.A."/>
            <person name="Leao A.C."/>
            <person name="Gomes R."/>
            <person name="De Souza E.M."/>
            <person name="Pedrosa F.O."/>
            <person name="Steffens M.B."/>
            <person name="Bombassaro A."/>
            <person name="Tadra-Sfeir M.Z."/>
            <person name="Moreno L.F."/>
            <person name="Najafzadeh M.J."/>
            <person name="Felipe M.S."/>
            <person name="Teixeira M."/>
            <person name="Sun J."/>
            <person name="Xi L."/>
            <person name="Castro M.A."/>
            <person name="Vicente V.A."/>
        </authorList>
    </citation>
    <scope>NUCLEOTIDE SEQUENCE [LARGE SCALE GENOMIC DNA]</scope>
    <source>
        <strain evidence="2 3">CBS 269.64</strain>
    </source>
</reference>
<dbReference type="InterPro" id="IPR047801">
    <property type="entry name" value="Peptidase_C45"/>
</dbReference>
<gene>
    <name evidence="2" type="ORF">AYO20_07212</name>
</gene>
<sequence>MSSSASQDLLTVGYFEIGRQHGEGARQQIKGSIAFYAGLFESTSRLKWDEVQQLADPFAATIQKKWPPFYEEMQGVAEGSGSSVLDIVALNIRTEIAFGQFSDGCTSLAWHTSESSFLAQNWDAKAQKENLIVLKIQQDGKPDIQMITEAGIIGKIGFNEKGVGVCLNAIKAKGMDMNRLPVHLALRLALECSTASEALQKLELFGVASPAHILVADRTTAFGVECSSTTMEKLVGDGRGRLIHTNHYKLQHNGVVDAQLLEDSEPRDTRMLELTDTLAKPTWNGIFQAFQDEADAPSSICRTQVRKSTLATLFNIIMDLRAGRAEICLGRPVDIEEKVLLSF</sequence>
<evidence type="ECO:0000259" key="1">
    <source>
        <dbReference type="Pfam" id="PF03417"/>
    </source>
</evidence>
<dbReference type="Proteomes" id="UP000185904">
    <property type="component" value="Unassembled WGS sequence"/>
</dbReference>
<name>A0A178CVP6_9EURO</name>
<dbReference type="PANTHER" id="PTHR34180">
    <property type="entry name" value="PEPTIDASE C45"/>
    <property type="match status" value="1"/>
</dbReference>